<name>A0A8C9F722_PAVCR</name>
<dbReference type="PANTHER" id="PTHR46535:SF1">
    <property type="entry name" value="NEDD4-BINDING PROTEIN 2"/>
    <property type="match status" value="1"/>
</dbReference>
<feature type="region of interest" description="Disordered" evidence="1">
    <location>
        <begin position="1"/>
        <end position="25"/>
    </location>
</feature>
<keyword evidence="3" id="KW-1185">Reference proteome</keyword>
<dbReference type="PANTHER" id="PTHR46535">
    <property type="entry name" value="NEDD4-BINDING PROTEIN 2"/>
    <property type="match status" value="1"/>
</dbReference>
<accession>A0A8C9F722</accession>
<dbReference type="GO" id="GO:0005634">
    <property type="term" value="C:nucleus"/>
    <property type="evidence" value="ECO:0007669"/>
    <property type="project" value="TreeGrafter"/>
</dbReference>
<reference evidence="2" key="2">
    <citation type="submission" date="2025-09" db="UniProtKB">
        <authorList>
            <consortium name="Ensembl"/>
        </authorList>
    </citation>
    <scope>IDENTIFICATION</scope>
</reference>
<sequence length="90" mass="9928">MPRRRKIGGSPSRKTGAAAIVPQGDPSFSMSEPAYSVNKEELFNSMSEMFSDLDPSVVYMVLSECDFKGKYNIFVIPYADSSLLGQHQTS</sequence>
<evidence type="ECO:0000256" key="1">
    <source>
        <dbReference type="SAM" id="MobiDB-lite"/>
    </source>
</evidence>
<dbReference type="Ensembl" id="ENSPSTT00000010950.1">
    <property type="protein sequence ID" value="ENSPSTP00000010432.1"/>
    <property type="gene ID" value="ENSPSTG00000007355.1"/>
</dbReference>
<dbReference type="InterPro" id="IPR052772">
    <property type="entry name" value="Endo/PolyKinase_Domain-Protein"/>
</dbReference>
<dbReference type="AlphaFoldDB" id="A0A8C9F722"/>
<protein>
    <submittedName>
        <fullName evidence="2">Uncharacterized protein</fullName>
    </submittedName>
</protein>
<reference evidence="2" key="1">
    <citation type="submission" date="2025-08" db="UniProtKB">
        <authorList>
            <consortium name="Ensembl"/>
        </authorList>
    </citation>
    <scope>IDENTIFICATION</scope>
</reference>
<dbReference type="GO" id="GO:0004519">
    <property type="term" value="F:endonuclease activity"/>
    <property type="evidence" value="ECO:0007669"/>
    <property type="project" value="TreeGrafter"/>
</dbReference>
<evidence type="ECO:0000313" key="2">
    <source>
        <dbReference type="Ensembl" id="ENSPSTP00000010432.1"/>
    </source>
</evidence>
<organism evidence="2 3">
    <name type="scientific">Pavo cristatus</name>
    <name type="common">Indian peafowl</name>
    <name type="synonym">Blue peafowl</name>
    <dbReference type="NCBI Taxonomy" id="9049"/>
    <lineage>
        <taxon>Eukaryota</taxon>
        <taxon>Metazoa</taxon>
        <taxon>Chordata</taxon>
        <taxon>Craniata</taxon>
        <taxon>Vertebrata</taxon>
        <taxon>Euteleostomi</taxon>
        <taxon>Archelosauria</taxon>
        <taxon>Archosauria</taxon>
        <taxon>Dinosauria</taxon>
        <taxon>Saurischia</taxon>
        <taxon>Theropoda</taxon>
        <taxon>Coelurosauria</taxon>
        <taxon>Aves</taxon>
        <taxon>Neognathae</taxon>
        <taxon>Galloanserae</taxon>
        <taxon>Galliformes</taxon>
        <taxon>Phasianidae</taxon>
        <taxon>Phasianinae</taxon>
        <taxon>Pavo</taxon>
    </lineage>
</organism>
<proteinExistence type="predicted"/>
<evidence type="ECO:0000313" key="3">
    <source>
        <dbReference type="Proteomes" id="UP000694428"/>
    </source>
</evidence>
<dbReference type="Proteomes" id="UP000694428">
    <property type="component" value="Unplaced"/>
</dbReference>